<evidence type="ECO:0000313" key="2">
    <source>
        <dbReference type="Proteomes" id="UP000679575"/>
    </source>
</evidence>
<keyword evidence="2" id="KW-1185">Reference proteome</keyword>
<dbReference type="RefSeq" id="WP_212594174.1">
    <property type="nucleotide sequence ID" value="NZ_CP073587.1"/>
</dbReference>
<proteinExistence type="predicted"/>
<organism evidence="1 2">
    <name type="scientific">Shewanella yunxiaonensis</name>
    <dbReference type="NCBI Taxonomy" id="2829809"/>
    <lineage>
        <taxon>Bacteria</taxon>
        <taxon>Pseudomonadati</taxon>
        <taxon>Pseudomonadota</taxon>
        <taxon>Gammaproteobacteria</taxon>
        <taxon>Alteromonadales</taxon>
        <taxon>Shewanellaceae</taxon>
        <taxon>Shewanella</taxon>
    </lineage>
</organism>
<name>A0ABX7YQV3_9GAMM</name>
<dbReference type="EMBL" id="CP073587">
    <property type="protein sequence ID" value="QUN05139.1"/>
    <property type="molecule type" value="Genomic_DNA"/>
</dbReference>
<evidence type="ECO:0000313" key="1">
    <source>
        <dbReference type="EMBL" id="QUN05139.1"/>
    </source>
</evidence>
<reference evidence="1 2" key="1">
    <citation type="submission" date="2021-04" db="EMBL/GenBank/DDBJ databases">
        <title>Novel species identification of genus Shewanella.</title>
        <authorList>
            <person name="Liu G."/>
        </authorList>
    </citation>
    <scope>NUCLEOTIDE SEQUENCE [LARGE SCALE GENOMIC DNA]</scope>
    <source>
        <strain evidence="1 2">FJAT-54481</strain>
    </source>
</reference>
<sequence length="174" mass="20277">MSQQSFDELIEQLPRELTPKKDLWPEIAHQLEQAPSHHAMSTSAWKQFAIACGLLLLGGFGYRLWLPQQENPNDAQMLAMMAQLRQQHEQQVTFIEQHSHFNQWQHASLTAPLSRGVDELRAASAQIYLALQKDPKDQQLWQLWIWSQQREIDLLTQGQQLPERIYAEKKGTRI</sequence>
<evidence type="ECO:0008006" key="3">
    <source>
        <dbReference type="Google" id="ProtNLM"/>
    </source>
</evidence>
<protein>
    <recommendedName>
        <fullName evidence="3">Anti-sigma factor</fullName>
    </recommendedName>
</protein>
<accession>A0ABX7YQV3</accession>
<dbReference type="Proteomes" id="UP000679575">
    <property type="component" value="Chromosome"/>
</dbReference>
<gene>
    <name evidence="1" type="ORF">KDN34_13145</name>
</gene>